<protein>
    <recommendedName>
        <fullName evidence="3">Hydrogenase maturation protease</fullName>
    </recommendedName>
</protein>
<dbReference type="GO" id="GO:0008047">
    <property type="term" value="F:enzyme activator activity"/>
    <property type="evidence" value="ECO:0007669"/>
    <property type="project" value="InterPro"/>
</dbReference>
<gene>
    <name evidence="1" type="ORF">ElP_32840</name>
</gene>
<accession>A0A518H3E6</accession>
<name>A0A518H3E6_9BACT</name>
<dbReference type="RefSeq" id="WP_145270943.1">
    <property type="nucleotide sequence ID" value="NZ_CP036426.1"/>
</dbReference>
<dbReference type="Gene3D" id="3.40.50.1450">
    <property type="entry name" value="HybD-like"/>
    <property type="match status" value="1"/>
</dbReference>
<evidence type="ECO:0008006" key="3">
    <source>
        <dbReference type="Google" id="ProtNLM"/>
    </source>
</evidence>
<organism evidence="1 2">
    <name type="scientific">Tautonia plasticadhaerens</name>
    <dbReference type="NCBI Taxonomy" id="2527974"/>
    <lineage>
        <taxon>Bacteria</taxon>
        <taxon>Pseudomonadati</taxon>
        <taxon>Planctomycetota</taxon>
        <taxon>Planctomycetia</taxon>
        <taxon>Isosphaerales</taxon>
        <taxon>Isosphaeraceae</taxon>
        <taxon>Tautonia</taxon>
    </lineage>
</organism>
<dbReference type="SUPFAM" id="SSF53163">
    <property type="entry name" value="HybD-like"/>
    <property type="match status" value="1"/>
</dbReference>
<sequence length="164" mass="17045">MATPSSATGPILVVGYGNRLRRDDAVGPMAAEEVARRGVPGVVAVSSHQLLPELAEQVASARVAIFVDARLADGRAGIRVVPIRPSESPLPIGHMGDPRRLLALAREVFGTSPRAWLVTVPATDLSTGEGLSPAAASGLREALGRIDGLLDAEGLAPSARRHRP</sequence>
<dbReference type="PANTHER" id="PTHR30302">
    <property type="entry name" value="HYDROGENASE 1 MATURATION PROTEASE"/>
    <property type="match status" value="1"/>
</dbReference>
<proteinExistence type="predicted"/>
<dbReference type="Proteomes" id="UP000317835">
    <property type="component" value="Chromosome"/>
</dbReference>
<evidence type="ECO:0000313" key="1">
    <source>
        <dbReference type="EMBL" id="QDV35381.1"/>
    </source>
</evidence>
<dbReference type="AlphaFoldDB" id="A0A518H3E6"/>
<dbReference type="KEGG" id="tpla:ElP_32840"/>
<dbReference type="PANTHER" id="PTHR30302:SF5">
    <property type="entry name" value="SLR1876 PROTEIN"/>
    <property type="match status" value="1"/>
</dbReference>
<evidence type="ECO:0000313" key="2">
    <source>
        <dbReference type="Proteomes" id="UP000317835"/>
    </source>
</evidence>
<dbReference type="EMBL" id="CP036426">
    <property type="protein sequence ID" value="QDV35381.1"/>
    <property type="molecule type" value="Genomic_DNA"/>
</dbReference>
<dbReference type="GO" id="GO:0004175">
    <property type="term" value="F:endopeptidase activity"/>
    <property type="evidence" value="ECO:0007669"/>
    <property type="project" value="TreeGrafter"/>
</dbReference>
<dbReference type="GO" id="GO:0016485">
    <property type="term" value="P:protein processing"/>
    <property type="evidence" value="ECO:0007669"/>
    <property type="project" value="TreeGrafter"/>
</dbReference>
<dbReference type="InterPro" id="IPR000671">
    <property type="entry name" value="Peptidase_A31"/>
</dbReference>
<dbReference type="OrthoDB" id="9808862at2"/>
<keyword evidence="2" id="KW-1185">Reference proteome</keyword>
<dbReference type="NCBIfam" id="TIGR00072">
    <property type="entry name" value="hydrog_prot"/>
    <property type="match status" value="1"/>
</dbReference>
<reference evidence="1 2" key="1">
    <citation type="submission" date="2019-02" db="EMBL/GenBank/DDBJ databases">
        <title>Deep-cultivation of Planctomycetes and their phenomic and genomic characterization uncovers novel biology.</title>
        <authorList>
            <person name="Wiegand S."/>
            <person name="Jogler M."/>
            <person name="Boedeker C."/>
            <person name="Pinto D."/>
            <person name="Vollmers J."/>
            <person name="Rivas-Marin E."/>
            <person name="Kohn T."/>
            <person name="Peeters S.H."/>
            <person name="Heuer A."/>
            <person name="Rast P."/>
            <person name="Oberbeckmann S."/>
            <person name="Bunk B."/>
            <person name="Jeske O."/>
            <person name="Meyerdierks A."/>
            <person name="Storesund J.E."/>
            <person name="Kallscheuer N."/>
            <person name="Luecker S."/>
            <person name="Lage O.M."/>
            <person name="Pohl T."/>
            <person name="Merkel B.J."/>
            <person name="Hornburger P."/>
            <person name="Mueller R.-W."/>
            <person name="Bruemmer F."/>
            <person name="Labrenz M."/>
            <person name="Spormann A.M."/>
            <person name="Op den Camp H."/>
            <person name="Overmann J."/>
            <person name="Amann R."/>
            <person name="Jetten M.S.M."/>
            <person name="Mascher T."/>
            <person name="Medema M.H."/>
            <person name="Devos D.P."/>
            <person name="Kaster A.-K."/>
            <person name="Ovreas L."/>
            <person name="Rohde M."/>
            <person name="Galperin M.Y."/>
            <person name="Jogler C."/>
        </authorList>
    </citation>
    <scope>NUCLEOTIDE SEQUENCE [LARGE SCALE GENOMIC DNA]</scope>
    <source>
        <strain evidence="1 2">ElP</strain>
    </source>
</reference>
<dbReference type="InterPro" id="IPR023430">
    <property type="entry name" value="Pept_HybD-like_dom_sf"/>
</dbReference>